<evidence type="ECO:0000256" key="6">
    <source>
        <dbReference type="PROSITE-ProRule" id="PRU00339"/>
    </source>
</evidence>
<comment type="similarity">
    <text evidence="5">Belongs to the Rap family.</text>
</comment>
<feature type="domain" description="MalT-like TPR region" evidence="9">
    <location>
        <begin position="107"/>
        <end position="319"/>
    </location>
</feature>
<name>A0A4Q1C0M2_9BACT</name>
<organism evidence="10 11">
    <name type="scientific">Aquirufa rosea</name>
    <dbReference type="NCBI Taxonomy" id="2509241"/>
    <lineage>
        <taxon>Bacteria</taxon>
        <taxon>Pseudomonadati</taxon>
        <taxon>Bacteroidota</taxon>
        <taxon>Cytophagia</taxon>
        <taxon>Cytophagales</taxon>
        <taxon>Flectobacillaceae</taxon>
        <taxon>Aquirufa</taxon>
    </lineage>
</organism>
<reference evidence="10 11" key="1">
    <citation type="submission" date="2019-01" db="EMBL/GenBank/DDBJ databases">
        <title>Cytophagaceae bacterium strain CAR-16.</title>
        <authorList>
            <person name="Chen W.-M."/>
        </authorList>
    </citation>
    <scope>NUCLEOTIDE SEQUENCE [LARGE SCALE GENOMIC DNA]</scope>
    <source>
        <strain evidence="10 11">CAR-16</strain>
    </source>
</reference>
<dbReference type="SUPFAM" id="SSF48452">
    <property type="entry name" value="TPR-like"/>
    <property type="match status" value="1"/>
</dbReference>
<dbReference type="PROSITE" id="PS51257">
    <property type="entry name" value="PROKAR_LIPOPROTEIN"/>
    <property type="match status" value="1"/>
</dbReference>
<evidence type="ECO:0000259" key="9">
    <source>
        <dbReference type="Pfam" id="PF17874"/>
    </source>
</evidence>
<evidence type="ECO:0000256" key="4">
    <source>
        <dbReference type="ARBA" id="ARBA00022803"/>
    </source>
</evidence>
<dbReference type="GO" id="GO:0005737">
    <property type="term" value="C:cytoplasm"/>
    <property type="evidence" value="ECO:0007669"/>
    <property type="project" value="UniProtKB-SubCell"/>
</dbReference>
<feature type="repeat" description="TPR" evidence="6">
    <location>
        <begin position="210"/>
        <end position="243"/>
    </location>
</feature>
<feature type="coiled-coil region" evidence="7">
    <location>
        <begin position="388"/>
        <end position="415"/>
    </location>
</feature>
<evidence type="ECO:0000256" key="5">
    <source>
        <dbReference type="ARBA" id="ARBA00038253"/>
    </source>
</evidence>
<keyword evidence="7" id="KW-0175">Coiled coil</keyword>
<dbReference type="PANTHER" id="PTHR46630:SF1">
    <property type="entry name" value="TETRATRICOPEPTIDE REPEAT PROTEIN 29"/>
    <property type="match status" value="1"/>
</dbReference>
<comment type="caution">
    <text evidence="10">The sequence shown here is derived from an EMBL/GenBank/DDBJ whole genome shotgun (WGS) entry which is preliminary data.</text>
</comment>
<comment type="subcellular location">
    <subcellularLocation>
        <location evidence="1">Cytoplasm</location>
    </subcellularLocation>
</comment>
<keyword evidence="4 6" id="KW-0802">TPR repeat</keyword>
<evidence type="ECO:0000256" key="8">
    <source>
        <dbReference type="SAM" id="Phobius"/>
    </source>
</evidence>
<dbReference type="InterPro" id="IPR016032">
    <property type="entry name" value="Sig_transdc_resp-reg_C-effctor"/>
</dbReference>
<dbReference type="InterPro" id="IPR019734">
    <property type="entry name" value="TPR_rpt"/>
</dbReference>
<dbReference type="Pfam" id="PF17874">
    <property type="entry name" value="TPR_MalT"/>
    <property type="match status" value="1"/>
</dbReference>
<dbReference type="Gene3D" id="1.25.40.10">
    <property type="entry name" value="Tetratricopeptide repeat domain"/>
    <property type="match status" value="2"/>
</dbReference>
<evidence type="ECO:0000313" key="10">
    <source>
        <dbReference type="EMBL" id="RXK50683.1"/>
    </source>
</evidence>
<dbReference type="PROSITE" id="PS50005">
    <property type="entry name" value="TPR"/>
    <property type="match status" value="1"/>
</dbReference>
<evidence type="ECO:0000256" key="2">
    <source>
        <dbReference type="ARBA" id="ARBA00022490"/>
    </source>
</evidence>
<dbReference type="InterPro" id="IPR011990">
    <property type="entry name" value="TPR-like_helical_dom_sf"/>
</dbReference>
<keyword evidence="2" id="KW-0963">Cytoplasm</keyword>
<evidence type="ECO:0000256" key="3">
    <source>
        <dbReference type="ARBA" id="ARBA00022737"/>
    </source>
</evidence>
<dbReference type="InterPro" id="IPR051476">
    <property type="entry name" value="Bac_ResReg_Asp_Phosphatase"/>
</dbReference>
<keyword evidence="11" id="KW-1185">Reference proteome</keyword>
<keyword evidence="8" id="KW-0812">Transmembrane</keyword>
<dbReference type="GO" id="GO:0006355">
    <property type="term" value="P:regulation of DNA-templated transcription"/>
    <property type="evidence" value="ECO:0007669"/>
    <property type="project" value="InterPro"/>
</dbReference>
<keyword evidence="3" id="KW-0677">Repeat</keyword>
<dbReference type="OrthoDB" id="1090267at2"/>
<dbReference type="InterPro" id="IPR041617">
    <property type="entry name" value="TPR_MalT"/>
</dbReference>
<keyword evidence="8" id="KW-0472">Membrane</keyword>
<dbReference type="AlphaFoldDB" id="A0A4Q1C0M2"/>
<dbReference type="PANTHER" id="PTHR46630">
    <property type="entry name" value="TETRATRICOPEPTIDE REPEAT PROTEIN 29"/>
    <property type="match status" value="1"/>
</dbReference>
<dbReference type="EMBL" id="SDHY01000002">
    <property type="protein sequence ID" value="RXK50683.1"/>
    <property type="molecule type" value="Genomic_DNA"/>
</dbReference>
<evidence type="ECO:0000256" key="7">
    <source>
        <dbReference type="SAM" id="Coils"/>
    </source>
</evidence>
<gene>
    <name evidence="10" type="ORF">ESB04_03270</name>
</gene>
<dbReference type="SUPFAM" id="SSF46894">
    <property type="entry name" value="C-terminal effector domain of the bipartite response regulators"/>
    <property type="match status" value="1"/>
</dbReference>
<evidence type="ECO:0000256" key="1">
    <source>
        <dbReference type="ARBA" id="ARBA00004496"/>
    </source>
</evidence>
<dbReference type="Proteomes" id="UP000289455">
    <property type="component" value="Unassembled WGS sequence"/>
</dbReference>
<sequence>MKFVFGYLLCSFTILLTISCENEKSLDVGILTDSQKIKDSLQVIQKLQIAKKNILINYKLGISEAIEASKLAEKLDIPKLRFDGYLEVTRGALYAGIYDIAEVYLNKYLDLAEKEQDEKRIGQAMGNLGVLHMFLGELDHADSLFNQGITKLQQYAKQHQEDVSLEDQLNIYLDLGHIYKEKKQFSKAEQAYLSGITFAKHKSEFQLVYAQLLQSLGILYVETNQIAKAKSYLDLALEIQKKLENSPMVAACYLSLGEFSEKNNQKNAALDYYTKGLEIAKKSDLVEVEAEISDHLYQIYQKEGNAKLALDYLNQNLDSKAKMKRDEAKEALYRKSFARKIFKKLEAEKNQERKTRRLLAVLLLVIILVILYFLMKYFRRSKEIELGYEKELQQLEISKLENDRLQADLEMVNKKMASNALQAIQKEESLNLIVHRIRSTKPTNSDPSHLLKSISKDIEKLNSTKNWEEFEVRFVEIHKFFFQKLLEAHPGLSNNDRRLCAFLKLDMSTKEISNLTGQSLRAVEMARIRLRKKLNLTNSDVSIFTYLSDF</sequence>
<evidence type="ECO:0000313" key="11">
    <source>
        <dbReference type="Proteomes" id="UP000289455"/>
    </source>
</evidence>
<proteinExistence type="inferred from homology"/>
<keyword evidence="8" id="KW-1133">Transmembrane helix</keyword>
<feature type="transmembrane region" description="Helical" evidence="8">
    <location>
        <begin position="358"/>
        <end position="375"/>
    </location>
</feature>
<dbReference type="SMART" id="SM00028">
    <property type="entry name" value="TPR"/>
    <property type="match status" value="4"/>
</dbReference>
<accession>A0A4Q1C0M2</accession>
<dbReference type="GO" id="GO:0003677">
    <property type="term" value="F:DNA binding"/>
    <property type="evidence" value="ECO:0007669"/>
    <property type="project" value="InterPro"/>
</dbReference>
<protein>
    <submittedName>
        <fullName evidence="10">Tetratricopeptide repeat protein</fullName>
    </submittedName>
</protein>